<dbReference type="GO" id="GO:0016020">
    <property type="term" value="C:membrane"/>
    <property type="evidence" value="ECO:0007669"/>
    <property type="project" value="UniProtKB-SubCell"/>
</dbReference>
<protein>
    <submittedName>
        <fullName evidence="7">Uncharacterized protein</fullName>
    </submittedName>
</protein>
<name>A0A8K0MGX4_9ROSA</name>
<comment type="caution">
    <text evidence="7">The sequence shown here is derived from an EMBL/GenBank/DDBJ whole genome shotgun (WGS) entry which is preliminary data.</text>
</comment>
<comment type="subcellular location">
    <subcellularLocation>
        <location evidence="1">Membrane</location>
    </subcellularLocation>
</comment>
<comment type="similarity">
    <text evidence="2">Belongs to the UPF0496 family.</text>
</comment>
<accession>A0A8K0MGX4</accession>
<dbReference type="PANTHER" id="PTHR31113:SF20">
    <property type="entry name" value="UPF0496 PROTEIN 2-RELATED"/>
    <property type="match status" value="1"/>
</dbReference>
<dbReference type="AlphaFoldDB" id="A0A8K0MGX4"/>
<evidence type="ECO:0000256" key="1">
    <source>
        <dbReference type="ARBA" id="ARBA00004370"/>
    </source>
</evidence>
<keyword evidence="4 6" id="KW-1133">Transmembrane helix</keyword>
<dbReference type="InterPro" id="IPR007749">
    <property type="entry name" value="DUF677"/>
</dbReference>
<gene>
    <name evidence="7" type="ORF">FNV43_RR10485</name>
</gene>
<feature type="transmembrane region" description="Helical" evidence="6">
    <location>
        <begin position="63"/>
        <end position="85"/>
    </location>
</feature>
<evidence type="ECO:0000256" key="4">
    <source>
        <dbReference type="ARBA" id="ARBA00022989"/>
    </source>
</evidence>
<sequence>MATPKKINTEPYLRAQRICIAQKSIIHHQPLQFRDIHDKCLVLLHRLTSKHKKIKRITKLKKICKKVGGAGLVISLTALLIALLIFAFHSIIGIAAAPALMACSVGLCKKKMETAQGWAKTRLHHEGLGGQLDMAAKGVFILINDFDTMSRMARRLHDEVEHRKYEAGMCVRNGKCKLVAELEKFDCLVTIQQLASHDSSIDLYISISITIYAPDECN</sequence>
<keyword evidence="8" id="KW-1185">Reference proteome</keyword>
<evidence type="ECO:0000313" key="8">
    <source>
        <dbReference type="Proteomes" id="UP000796880"/>
    </source>
</evidence>
<evidence type="ECO:0000256" key="5">
    <source>
        <dbReference type="ARBA" id="ARBA00023136"/>
    </source>
</evidence>
<reference evidence="7" key="1">
    <citation type="submission" date="2020-03" db="EMBL/GenBank/DDBJ databases">
        <title>A high-quality chromosome-level genome assembly of a woody plant with both climbing and erect habits, Rhamnella rubrinervis.</title>
        <authorList>
            <person name="Lu Z."/>
            <person name="Yang Y."/>
            <person name="Zhu X."/>
            <person name="Sun Y."/>
        </authorList>
    </citation>
    <scope>NUCLEOTIDE SEQUENCE</scope>
    <source>
        <strain evidence="7">BYM</strain>
        <tissue evidence="7">Leaf</tissue>
    </source>
</reference>
<feature type="transmembrane region" description="Helical" evidence="6">
    <location>
        <begin position="91"/>
        <end position="108"/>
    </location>
</feature>
<keyword evidence="5 6" id="KW-0472">Membrane</keyword>
<dbReference type="OrthoDB" id="776561at2759"/>
<proteinExistence type="inferred from homology"/>
<evidence type="ECO:0000313" key="7">
    <source>
        <dbReference type="EMBL" id="KAF3445310.1"/>
    </source>
</evidence>
<dbReference type="EMBL" id="VOIH02000005">
    <property type="protein sequence ID" value="KAF3445310.1"/>
    <property type="molecule type" value="Genomic_DNA"/>
</dbReference>
<keyword evidence="3 6" id="KW-0812">Transmembrane</keyword>
<evidence type="ECO:0000256" key="6">
    <source>
        <dbReference type="SAM" id="Phobius"/>
    </source>
</evidence>
<organism evidence="7 8">
    <name type="scientific">Rhamnella rubrinervis</name>
    <dbReference type="NCBI Taxonomy" id="2594499"/>
    <lineage>
        <taxon>Eukaryota</taxon>
        <taxon>Viridiplantae</taxon>
        <taxon>Streptophyta</taxon>
        <taxon>Embryophyta</taxon>
        <taxon>Tracheophyta</taxon>
        <taxon>Spermatophyta</taxon>
        <taxon>Magnoliopsida</taxon>
        <taxon>eudicotyledons</taxon>
        <taxon>Gunneridae</taxon>
        <taxon>Pentapetalae</taxon>
        <taxon>rosids</taxon>
        <taxon>fabids</taxon>
        <taxon>Rosales</taxon>
        <taxon>Rhamnaceae</taxon>
        <taxon>rhamnoid group</taxon>
        <taxon>Rhamneae</taxon>
        <taxon>Rhamnella</taxon>
    </lineage>
</organism>
<evidence type="ECO:0000256" key="2">
    <source>
        <dbReference type="ARBA" id="ARBA00009074"/>
    </source>
</evidence>
<dbReference type="PANTHER" id="PTHR31113">
    <property type="entry name" value="UPF0496 PROTEIN 3-RELATED"/>
    <property type="match status" value="1"/>
</dbReference>
<evidence type="ECO:0000256" key="3">
    <source>
        <dbReference type="ARBA" id="ARBA00022692"/>
    </source>
</evidence>
<dbReference type="Proteomes" id="UP000796880">
    <property type="component" value="Unassembled WGS sequence"/>
</dbReference>